<accession>A0A8T3C0V8</accession>
<protein>
    <submittedName>
        <fullName evidence="1">Uncharacterized protein</fullName>
    </submittedName>
</protein>
<name>A0A8T3C0V8_DENNO</name>
<organism evidence="1 2">
    <name type="scientific">Dendrobium nobile</name>
    <name type="common">Orchid</name>
    <dbReference type="NCBI Taxonomy" id="94219"/>
    <lineage>
        <taxon>Eukaryota</taxon>
        <taxon>Viridiplantae</taxon>
        <taxon>Streptophyta</taxon>
        <taxon>Embryophyta</taxon>
        <taxon>Tracheophyta</taxon>
        <taxon>Spermatophyta</taxon>
        <taxon>Magnoliopsida</taxon>
        <taxon>Liliopsida</taxon>
        <taxon>Asparagales</taxon>
        <taxon>Orchidaceae</taxon>
        <taxon>Epidendroideae</taxon>
        <taxon>Malaxideae</taxon>
        <taxon>Dendrobiinae</taxon>
        <taxon>Dendrobium</taxon>
    </lineage>
</organism>
<gene>
    <name evidence="1" type="ORF">KFK09_005409</name>
</gene>
<proteinExistence type="predicted"/>
<evidence type="ECO:0000313" key="2">
    <source>
        <dbReference type="Proteomes" id="UP000829196"/>
    </source>
</evidence>
<dbReference type="AlphaFoldDB" id="A0A8T3C0V8"/>
<reference evidence="1" key="1">
    <citation type="journal article" date="2022" name="Front. Genet.">
        <title>Chromosome-Scale Assembly of the Dendrobium nobile Genome Provides Insights Into the Molecular Mechanism of the Biosynthesis of the Medicinal Active Ingredient of Dendrobium.</title>
        <authorList>
            <person name="Xu Q."/>
            <person name="Niu S.-C."/>
            <person name="Li K.-L."/>
            <person name="Zheng P.-J."/>
            <person name="Zhang X.-J."/>
            <person name="Jia Y."/>
            <person name="Liu Y."/>
            <person name="Niu Y.-X."/>
            <person name="Yu L.-H."/>
            <person name="Chen D.-F."/>
            <person name="Zhang G.-Q."/>
        </authorList>
    </citation>
    <scope>NUCLEOTIDE SEQUENCE</scope>
    <source>
        <tissue evidence="1">Leaf</tissue>
    </source>
</reference>
<dbReference type="Proteomes" id="UP000829196">
    <property type="component" value="Unassembled WGS sequence"/>
</dbReference>
<dbReference type="EMBL" id="JAGYWB010000005">
    <property type="protein sequence ID" value="KAI0523019.1"/>
    <property type="molecule type" value="Genomic_DNA"/>
</dbReference>
<dbReference type="OrthoDB" id="10358183at2759"/>
<keyword evidence="2" id="KW-1185">Reference proteome</keyword>
<sequence length="117" mass="13782">MQSECLDFRVDGVGNRFRLRDLFLFFSDGVDFQSNMVLTECSMLEFICSSVCLILKSYLIQDNCFIHDKLGKHESYQPKKKFSAIFVVFQNNWPCTCQRFQLWECRLLVQFAHPFGS</sequence>
<evidence type="ECO:0000313" key="1">
    <source>
        <dbReference type="EMBL" id="KAI0523019.1"/>
    </source>
</evidence>
<comment type="caution">
    <text evidence="1">The sequence shown here is derived from an EMBL/GenBank/DDBJ whole genome shotgun (WGS) entry which is preliminary data.</text>
</comment>